<reference evidence="4 5" key="1">
    <citation type="submission" date="2018-07" db="EMBL/GenBank/DDBJ databases">
        <authorList>
            <person name="Zhang Y."/>
            <person name="Wang L."/>
            <person name="Ma S."/>
        </authorList>
    </citation>
    <scope>NUCLEOTIDE SEQUENCE [LARGE SCALE GENOMIC DNA]</scope>
    <source>
        <strain evidence="4 5">4-2</strain>
    </source>
</reference>
<keyword evidence="5" id="KW-1185">Reference proteome</keyword>
<feature type="compositionally biased region" description="Basic and acidic residues" evidence="2">
    <location>
        <begin position="82"/>
        <end position="96"/>
    </location>
</feature>
<name>A0A3M0MGR3_9RHOB</name>
<proteinExistence type="predicted"/>
<dbReference type="AlphaFoldDB" id="A0A3M0MGR3"/>
<evidence type="ECO:0000256" key="1">
    <source>
        <dbReference type="SAM" id="Coils"/>
    </source>
</evidence>
<feature type="transmembrane region" description="Helical" evidence="3">
    <location>
        <begin position="238"/>
        <end position="261"/>
    </location>
</feature>
<feature type="transmembrane region" description="Helical" evidence="3">
    <location>
        <begin position="573"/>
        <end position="593"/>
    </location>
</feature>
<evidence type="ECO:0000256" key="3">
    <source>
        <dbReference type="SAM" id="Phobius"/>
    </source>
</evidence>
<feature type="compositionally biased region" description="Basic and acidic residues" evidence="2">
    <location>
        <begin position="103"/>
        <end position="124"/>
    </location>
</feature>
<dbReference type="OrthoDB" id="7810642at2"/>
<dbReference type="EMBL" id="QOKZ01000002">
    <property type="protein sequence ID" value="RMC36253.1"/>
    <property type="molecule type" value="Genomic_DNA"/>
</dbReference>
<sequence>MTTPPKARRFHASTDESVRRTGSKSEKAAPKAKPKVRVELRKKDPDQAAPGKAPQSPPESEAEARERFMFTEPVDDGFGDFRLTEKPDEKAPEKPAGKASGKTAEEAGDKSEPGEDREAKLKAIREERLSERQLRIARRIASLHQIKVASDEEAVLELRERGIDPSHRAALKQILSSEGHRAGTSPAANTPAIRPPSSPPAVKETPGLPSREDMTEARRAAEIYRIQQEMAARRRRRLAMLGARVLVFVILPTILAGWYYYAIATPLYATKSQFQIQTAETSGSATSGGLFGSSPLANNTDSVAVQSYLTSRAAMLRLNEELGFKDVFQDPALDSIKRLPENATNEEAYEVYRDSVIIGYDPTEGMINMEVIAPDPKISEEFSRALIRYAEEQVDNMTSRLRDDQMEGARRNYEDAEAKVLEAQQRVQEAQTQLGVLDPQAESSVVMTQITQLESQLTEKRLELGQLLTNPRPVQSRVEGAKGDIARLEQMIAETRKQLTQDNDTRNSLAQITGELRIAEGELLTRQELLASAAEQLEAAQIEANKQVRYLSMSVSPIPPDEATYPRAFQNTLVAFLIFMGIYLMLSLTVSILREQVST</sequence>
<dbReference type="InterPro" id="IPR050445">
    <property type="entry name" value="Bact_polysacc_biosynth/exp"/>
</dbReference>
<feature type="compositionally biased region" description="Basic and acidic residues" evidence="2">
    <location>
        <begin position="36"/>
        <end position="46"/>
    </location>
</feature>
<dbReference type="PANTHER" id="PTHR32309">
    <property type="entry name" value="TYROSINE-PROTEIN KINASE"/>
    <property type="match status" value="1"/>
</dbReference>
<keyword evidence="3" id="KW-0472">Membrane</keyword>
<feature type="coiled-coil region" evidence="1">
    <location>
        <begin position="406"/>
        <end position="505"/>
    </location>
</feature>
<dbReference type="Proteomes" id="UP000273516">
    <property type="component" value="Unassembled WGS sequence"/>
</dbReference>
<comment type="caution">
    <text evidence="4">The sequence shown here is derived from an EMBL/GenBank/DDBJ whole genome shotgun (WGS) entry which is preliminary data.</text>
</comment>
<feature type="region of interest" description="Disordered" evidence="2">
    <location>
        <begin position="1"/>
        <end position="124"/>
    </location>
</feature>
<keyword evidence="3" id="KW-0812">Transmembrane</keyword>
<evidence type="ECO:0000256" key="2">
    <source>
        <dbReference type="SAM" id="MobiDB-lite"/>
    </source>
</evidence>
<dbReference type="GO" id="GO:0005886">
    <property type="term" value="C:plasma membrane"/>
    <property type="evidence" value="ECO:0007669"/>
    <property type="project" value="TreeGrafter"/>
</dbReference>
<gene>
    <name evidence="4" type="ORF">C9E81_06070</name>
</gene>
<evidence type="ECO:0000313" key="5">
    <source>
        <dbReference type="Proteomes" id="UP000273516"/>
    </source>
</evidence>
<keyword evidence="1" id="KW-0175">Coiled coil</keyword>
<feature type="compositionally biased region" description="Basic and acidic residues" evidence="2">
    <location>
        <begin position="12"/>
        <end position="29"/>
    </location>
</feature>
<protein>
    <submittedName>
        <fullName evidence="4">Capsule biosynthesis protein</fullName>
    </submittedName>
</protein>
<dbReference type="GO" id="GO:0004713">
    <property type="term" value="F:protein tyrosine kinase activity"/>
    <property type="evidence" value="ECO:0007669"/>
    <property type="project" value="TreeGrafter"/>
</dbReference>
<feature type="compositionally biased region" description="Basic residues" evidence="2">
    <location>
        <begin position="1"/>
        <end position="11"/>
    </location>
</feature>
<dbReference type="PANTHER" id="PTHR32309:SF13">
    <property type="entry name" value="FERRIC ENTEROBACTIN TRANSPORT PROTEIN FEPE"/>
    <property type="match status" value="1"/>
</dbReference>
<accession>A0A3M0MGR3</accession>
<organism evidence="4 5">
    <name type="scientific">Paracoccus alkanivorans</name>
    <dbReference type="NCBI Taxonomy" id="2116655"/>
    <lineage>
        <taxon>Bacteria</taxon>
        <taxon>Pseudomonadati</taxon>
        <taxon>Pseudomonadota</taxon>
        <taxon>Alphaproteobacteria</taxon>
        <taxon>Rhodobacterales</taxon>
        <taxon>Paracoccaceae</taxon>
        <taxon>Paracoccus</taxon>
    </lineage>
</organism>
<evidence type="ECO:0000313" key="4">
    <source>
        <dbReference type="EMBL" id="RMC36253.1"/>
    </source>
</evidence>
<feature type="region of interest" description="Disordered" evidence="2">
    <location>
        <begin position="178"/>
        <end position="215"/>
    </location>
</feature>
<dbReference type="RefSeq" id="WP_122111417.1">
    <property type="nucleotide sequence ID" value="NZ_QOKZ01000002.1"/>
</dbReference>
<keyword evidence="3" id="KW-1133">Transmembrane helix</keyword>